<evidence type="ECO:0000256" key="5">
    <source>
        <dbReference type="ARBA" id="ARBA00010102"/>
    </source>
</evidence>
<dbReference type="GO" id="GO:0005765">
    <property type="term" value="C:lysosomal membrane"/>
    <property type="evidence" value="ECO:0007669"/>
    <property type="project" value="UniProtKB-SubCell"/>
</dbReference>
<dbReference type="InParanoid" id="A0A4W3GRM3"/>
<comment type="function">
    <text evidence="1">Component of the Nup107-160 subcomplex of the nuclear pore complex (NPC). The Nup107-160 subcomplex is required for the assembly of a functional NPC. The Nup107-160 subcomplex is also required for normal kinetochore microtubule attachment, mitotic progression and chromosome segregation. This subunit plays a role in recruitment of the Nup107-160 subcomplex to the kinetochore.</text>
</comment>
<dbReference type="Proteomes" id="UP000314986">
    <property type="component" value="Unassembled WGS sequence"/>
</dbReference>
<dbReference type="Gene3D" id="2.130.10.10">
    <property type="entry name" value="YVTN repeat-like/Quinoprotein amine dehydrogenase"/>
    <property type="match status" value="1"/>
</dbReference>
<dbReference type="PANTHER" id="PTHR11024">
    <property type="entry name" value="NUCLEAR PORE COMPLEX PROTEIN SEC13 / SEH1 FAMILY MEMBER"/>
    <property type="match status" value="1"/>
</dbReference>
<keyword evidence="10" id="KW-0653">Protein transport</keyword>
<feature type="repeat" description="WD" evidence="13">
    <location>
        <begin position="28"/>
        <end position="65"/>
    </location>
</feature>
<comment type="similarity">
    <text evidence="5">Belongs to the WD repeat SEC13 family.</text>
</comment>
<proteinExistence type="inferred from homology"/>
<dbReference type="Ensembl" id="ENSCMIT00000005867.1">
    <property type="protein sequence ID" value="ENSCMIP00000005675.1"/>
    <property type="gene ID" value="ENSCMIG00000003287.1"/>
</dbReference>
<reference evidence="15" key="1">
    <citation type="journal article" date="2006" name="Science">
        <title>Ancient noncoding elements conserved in the human genome.</title>
        <authorList>
            <person name="Venkatesh B."/>
            <person name="Kirkness E.F."/>
            <person name="Loh Y.H."/>
            <person name="Halpern A.L."/>
            <person name="Lee A.P."/>
            <person name="Johnson J."/>
            <person name="Dandona N."/>
            <person name="Viswanathan L.D."/>
            <person name="Tay A."/>
            <person name="Venter J.C."/>
            <person name="Strausberg R.L."/>
            <person name="Brenner S."/>
        </authorList>
    </citation>
    <scope>NUCLEOTIDE SEQUENCE [LARGE SCALE GENOMIC DNA]</scope>
</reference>
<dbReference type="GO" id="GO:0031080">
    <property type="term" value="C:nuclear pore outer ring"/>
    <property type="evidence" value="ECO:0007669"/>
    <property type="project" value="TreeGrafter"/>
</dbReference>
<dbReference type="InterPro" id="IPR001680">
    <property type="entry name" value="WD40_rpt"/>
</dbReference>
<dbReference type="Pfam" id="PF00400">
    <property type="entry name" value="WD40"/>
    <property type="match status" value="1"/>
</dbReference>
<keyword evidence="12" id="KW-0539">Nucleus</keyword>
<reference evidence="15" key="2">
    <citation type="journal article" date="2007" name="PLoS Biol.">
        <title>Survey sequencing and comparative analysis of the elephant shark (Callorhinchus milii) genome.</title>
        <authorList>
            <person name="Venkatesh B."/>
            <person name="Kirkness E.F."/>
            <person name="Loh Y.H."/>
            <person name="Halpern A.L."/>
            <person name="Lee A.P."/>
            <person name="Johnson J."/>
            <person name="Dandona N."/>
            <person name="Viswanathan L.D."/>
            <person name="Tay A."/>
            <person name="Venter J.C."/>
            <person name="Strausberg R.L."/>
            <person name="Brenner S."/>
        </authorList>
    </citation>
    <scope>NUCLEOTIDE SEQUENCE [LARGE SCALE GENOMIC DNA]</scope>
</reference>
<dbReference type="GO" id="GO:0000776">
    <property type="term" value="C:kinetochore"/>
    <property type="evidence" value="ECO:0007669"/>
    <property type="project" value="UniProtKB-KW"/>
</dbReference>
<evidence type="ECO:0000256" key="7">
    <source>
        <dbReference type="ARBA" id="ARBA00022574"/>
    </source>
</evidence>
<keyword evidence="8" id="KW-0677">Repeat</keyword>
<dbReference type="SMART" id="SM00320">
    <property type="entry name" value="WD40"/>
    <property type="match status" value="1"/>
</dbReference>
<dbReference type="GO" id="GO:0015031">
    <property type="term" value="P:protein transport"/>
    <property type="evidence" value="ECO:0007669"/>
    <property type="project" value="UniProtKB-KW"/>
</dbReference>
<dbReference type="AlphaFoldDB" id="A0A4W3GRM3"/>
<dbReference type="GO" id="GO:0035859">
    <property type="term" value="C:Seh1-associated complex"/>
    <property type="evidence" value="ECO:0007669"/>
    <property type="project" value="TreeGrafter"/>
</dbReference>
<dbReference type="PROSITE" id="PS50082">
    <property type="entry name" value="WD_REPEATS_2"/>
    <property type="match status" value="1"/>
</dbReference>
<evidence type="ECO:0000256" key="4">
    <source>
        <dbReference type="ARBA" id="ARBA00004656"/>
    </source>
</evidence>
<evidence type="ECO:0000256" key="6">
    <source>
        <dbReference type="ARBA" id="ARBA00022448"/>
    </source>
</evidence>
<keyword evidence="11" id="KW-0458">Lysosome</keyword>
<reference evidence="14" key="5">
    <citation type="submission" date="2025-09" db="UniProtKB">
        <authorList>
            <consortium name="Ensembl"/>
        </authorList>
    </citation>
    <scope>IDENTIFICATION</scope>
</reference>
<accession>A0A4W3GRM3</accession>
<dbReference type="GeneTree" id="ENSGT00940000153393"/>
<name>A0A4W3GRM3_CALMI</name>
<evidence type="ECO:0000256" key="12">
    <source>
        <dbReference type="ARBA" id="ARBA00023242"/>
    </source>
</evidence>
<organism evidence="14 15">
    <name type="scientific">Callorhinchus milii</name>
    <name type="common">Ghost shark</name>
    <dbReference type="NCBI Taxonomy" id="7868"/>
    <lineage>
        <taxon>Eukaryota</taxon>
        <taxon>Metazoa</taxon>
        <taxon>Chordata</taxon>
        <taxon>Craniata</taxon>
        <taxon>Vertebrata</taxon>
        <taxon>Chondrichthyes</taxon>
        <taxon>Holocephali</taxon>
        <taxon>Chimaeriformes</taxon>
        <taxon>Callorhinchidae</taxon>
        <taxon>Callorhinchus</taxon>
    </lineage>
</organism>
<dbReference type="PROSITE" id="PS50294">
    <property type="entry name" value="WD_REPEATS_REGION"/>
    <property type="match status" value="1"/>
</dbReference>
<reference evidence="15" key="3">
    <citation type="journal article" date="2014" name="Nature">
        <title>Elephant shark genome provides unique insights into gnathostome evolution.</title>
        <authorList>
            <consortium name="International Elephant Shark Genome Sequencing Consortium"/>
            <person name="Venkatesh B."/>
            <person name="Lee A.P."/>
            <person name="Ravi V."/>
            <person name="Maurya A.K."/>
            <person name="Lian M.M."/>
            <person name="Swann J.B."/>
            <person name="Ohta Y."/>
            <person name="Flajnik M.F."/>
            <person name="Sutoh Y."/>
            <person name="Kasahara M."/>
            <person name="Hoon S."/>
            <person name="Gangu V."/>
            <person name="Roy S.W."/>
            <person name="Irimia M."/>
            <person name="Korzh V."/>
            <person name="Kondrychyn I."/>
            <person name="Lim Z.W."/>
            <person name="Tay B.H."/>
            <person name="Tohari S."/>
            <person name="Kong K.W."/>
            <person name="Ho S."/>
            <person name="Lorente-Galdos B."/>
            <person name="Quilez J."/>
            <person name="Marques-Bonet T."/>
            <person name="Raney B.J."/>
            <person name="Ingham P.W."/>
            <person name="Tay A."/>
            <person name="Hillier L.W."/>
            <person name="Minx P."/>
            <person name="Boehm T."/>
            <person name="Wilson R.K."/>
            <person name="Brenner S."/>
            <person name="Warren W.C."/>
        </authorList>
    </citation>
    <scope>NUCLEOTIDE SEQUENCE [LARGE SCALE GENOMIC DNA]</scope>
</reference>
<sequence length="65" mass="7176">IFTLKPLRKELSGSGGPTKFEIQTVGQFDNHNSQVWRVSWNITGTVLASSGDDGCVRLWKGDVLK</sequence>
<dbReference type="GO" id="GO:0034198">
    <property type="term" value="P:cellular response to amino acid starvation"/>
    <property type="evidence" value="ECO:0007669"/>
    <property type="project" value="TreeGrafter"/>
</dbReference>
<evidence type="ECO:0000313" key="14">
    <source>
        <dbReference type="Ensembl" id="ENSCMIP00000005675.1"/>
    </source>
</evidence>
<dbReference type="GO" id="GO:1904263">
    <property type="term" value="P:positive regulation of TORC1 signaling"/>
    <property type="evidence" value="ECO:0007669"/>
    <property type="project" value="TreeGrafter"/>
</dbReference>
<evidence type="ECO:0000313" key="15">
    <source>
        <dbReference type="Proteomes" id="UP000314986"/>
    </source>
</evidence>
<dbReference type="InterPro" id="IPR037363">
    <property type="entry name" value="Sec13/Seh1_fam"/>
</dbReference>
<evidence type="ECO:0000256" key="3">
    <source>
        <dbReference type="ARBA" id="ARBA00004629"/>
    </source>
</evidence>
<reference evidence="14" key="4">
    <citation type="submission" date="2025-08" db="UniProtKB">
        <authorList>
            <consortium name="Ensembl"/>
        </authorList>
    </citation>
    <scope>IDENTIFICATION</scope>
</reference>
<dbReference type="SUPFAM" id="SSF50978">
    <property type="entry name" value="WD40 repeat-like"/>
    <property type="match status" value="1"/>
</dbReference>
<evidence type="ECO:0000256" key="2">
    <source>
        <dbReference type="ARBA" id="ARBA00004259"/>
    </source>
</evidence>
<evidence type="ECO:0000256" key="10">
    <source>
        <dbReference type="ARBA" id="ARBA00022927"/>
    </source>
</evidence>
<evidence type="ECO:0000256" key="11">
    <source>
        <dbReference type="ARBA" id="ARBA00023228"/>
    </source>
</evidence>
<keyword evidence="9" id="KW-0995">Kinetochore</keyword>
<keyword evidence="15" id="KW-1185">Reference proteome</keyword>
<dbReference type="GO" id="GO:0005198">
    <property type="term" value="F:structural molecule activity"/>
    <property type="evidence" value="ECO:0007669"/>
    <property type="project" value="InterPro"/>
</dbReference>
<protein>
    <submittedName>
        <fullName evidence="14">Uncharacterized protein</fullName>
    </submittedName>
</protein>
<keyword evidence="7 13" id="KW-0853">WD repeat</keyword>
<keyword evidence="6" id="KW-0813">Transport</keyword>
<evidence type="ECO:0000256" key="13">
    <source>
        <dbReference type="PROSITE-ProRule" id="PRU00221"/>
    </source>
</evidence>
<evidence type="ECO:0000256" key="1">
    <source>
        <dbReference type="ARBA" id="ARBA00002483"/>
    </source>
</evidence>
<dbReference type="InterPro" id="IPR015943">
    <property type="entry name" value="WD40/YVTN_repeat-like_dom_sf"/>
</dbReference>
<dbReference type="InterPro" id="IPR036322">
    <property type="entry name" value="WD40_repeat_dom_sf"/>
</dbReference>
<dbReference type="PANTHER" id="PTHR11024:SF3">
    <property type="entry name" value="NUCLEOPORIN SEH1"/>
    <property type="match status" value="1"/>
</dbReference>
<comment type="subcellular location">
    <subcellularLocation>
        <location evidence="3">Chromosome</location>
        <location evidence="3">Centromere</location>
        <location evidence="3">Kinetochore</location>
    </subcellularLocation>
    <subcellularLocation>
        <location evidence="4">Lysosome membrane</location>
    </subcellularLocation>
    <subcellularLocation>
        <location evidence="2">Nucleus envelope</location>
    </subcellularLocation>
</comment>
<evidence type="ECO:0000256" key="9">
    <source>
        <dbReference type="ARBA" id="ARBA00022838"/>
    </source>
</evidence>
<evidence type="ECO:0000256" key="8">
    <source>
        <dbReference type="ARBA" id="ARBA00022737"/>
    </source>
</evidence>
<dbReference type="STRING" id="7868.ENSCMIP00000005675"/>